<accession>A0AAJ0HPT1</accession>
<evidence type="ECO:0000313" key="2">
    <source>
        <dbReference type="Proteomes" id="UP001275084"/>
    </source>
</evidence>
<sequence length="68" mass="7373">EAIAQAHNKPLFAITCGDLGFSPKEVEGGLTKIFRLANIWDCALLLDEADIFLAGRDTTNLKRNAVVS</sequence>
<comment type="caution">
    <text evidence="1">The sequence shown here is derived from an EMBL/GenBank/DDBJ whole genome shotgun (WGS) entry which is preliminary data.</text>
</comment>
<protein>
    <recommendedName>
        <fullName evidence="3">ATPase AAA-type core domain-containing protein</fullName>
    </recommendedName>
</protein>
<dbReference type="Gene3D" id="3.40.50.300">
    <property type="entry name" value="P-loop containing nucleotide triphosphate hydrolases"/>
    <property type="match status" value="1"/>
</dbReference>
<dbReference type="EMBL" id="JAUIQD010000002">
    <property type="protein sequence ID" value="KAK3359205.1"/>
    <property type="molecule type" value="Genomic_DNA"/>
</dbReference>
<proteinExistence type="predicted"/>
<name>A0AAJ0HPT1_9PEZI</name>
<dbReference type="SUPFAM" id="SSF52540">
    <property type="entry name" value="P-loop containing nucleoside triphosphate hydrolases"/>
    <property type="match status" value="1"/>
</dbReference>
<dbReference type="PANTHER" id="PTHR46411:SF3">
    <property type="entry name" value="AAA+ ATPASE DOMAIN-CONTAINING PROTEIN"/>
    <property type="match status" value="1"/>
</dbReference>
<dbReference type="AlphaFoldDB" id="A0AAJ0HPT1"/>
<keyword evidence="2" id="KW-1185">Reference proteome</keyword>
<feature type="non-terminal residue" evidence="1">
    <location>
        <position position="68"/>
    </location>
</feature>
<reference evidence="1" key="2">
    <citation type="submission" date="2023-06" db="EMBL/GenBank/DDBJ databases">
        <authorList>
            <consortium name="Lawrence Berkeley National Laboratory"/>
            <person name="Haridas S."/>
            <person name="Hensen N."/>
            <person name="Bonometti L."/>
            <person name="Westerberg I."/>
            <person name="Brannstrom I.O."/>
            <person name="Guillou S."/>
            <person name="Cros-Aarteil S."/>
            <person name="Calhoun S."/>
            <person name="Kuo A."/>
            <person name="Mondo S."/>
            <person name="Pangilinan J."/>
            <person name="Riley R."/>
            <person name="Labutti K."/>
            <person name="Andreopoulos B."/>
            <person name="Lipzen A."/>
            <person name="Chen C."/>
            <person name="Yanf M."/>
            <person name="Daum C."/>
            <person name="Ng V."/>
            <person name="Clum A."/>
            <person name="Steindorff A."/>
            <person name="Ohm R."/>
            <person name="Martin F."/>
            <person name="Silar P."/>
            <person name="Natvig D."/>
            <person name="Lalanne C."/>
            <person name="Gautier V."/>
            <person name="Ament-Velasquez S.L."/>
            <person name="Kruys A."/>
            <person name="Hutchinson M.I."/>
            <person name="Powell A.J."/>
            <person name="Barry K."/>
            <person name="Miller A.N."/>
            <person name="Grigoriev I.V."/>
            <person name="Debuchy R."/>
            <person name="Gladieux P."/>
            <person name="Thoren M.H."/>
            <person name="Johannesson H."/>
        </authorList>
    </citation>
    <scope>NUCLEOTIDE SEQUENCE</scope>
    <source>
        <strain evidence="1">CBS 955.72</strain>
    </source>
</reference>
<dbReference type="Proteomes" id="UP001275084">
    <property type="component" value="Unassembled WGS sequence"/>
</dbReference>
<evidence type="ECO:0008006" key="3">
    <source>
        <dbReference type="Google" id="ProtNLM"/>
    </source>
</evidence>
<evidence type="ECO:0000313" key="1">
    <source>
        <dbReference type="EMBL" id="KAK3359205.1"/>
    </source>
</evidence>
<organism evidence="1 2">
    <name type="scientific">Lasiosphaeria hispida</name>
    <dbReference type="NCBI Taxonomy" id="260671"/>
    <lineage>
        <taxon>Eukaryota</taxon>
        <taxon>Fungi</taxon>
        <taxon>Dikarya</taxon>
        <taxon>Ascomycota</taxon>
        <taxon>Pezizomycotina</taxon>
        <taxon>Sordariomycetes</taxon>
        <taxon>Sordariomycetidae</taxon>
        <taxon>Sordariales</taxon>
        <taxon>Lasiosphaeriaceae</taxon>
        <taxon>Lasiosphaeria</taxon>
    </lineage>
</organism>
<gene>
    <name evidence="1" type="ORF">B0T25DRAFT_414934</name>
</gene>
<dbReference type="InterPro" id="IPR027417">
    <property type="entry name" value="P-loop_NTPase"/>
</dbReference>
<dbReference type="PANTHER" id="PTHR46411">
    <property type="entry name" value="FAMILY ATPASE, PUTATIVE-RELATED"/>
    <property type="match status" value="1"/>
</dbReference>
<reference evidence="1" key="1">
    <citation type="journal article" date="2023" name="Mol. Phylogenet. Evol.">
        <title>Genome-scale phylogeny and comparative genomics of the fungal order Sordariales.</title>
        <authorList>
            <person name="Hensen N."/>
            <person name="Bonometti L."/>
            <person name="Westerberg I."/>
            <person name="Brannstrom I.O."/>
            <person name="Guillou S."/>
            <person name="Cros-Aarteil S."/>
            <person name="Calhoun S."/>
            <person name="Haridas S."/>
            <person name="Kuo A."/>
            <person name="Mondo S."/>
            <person name="Pangilinan J."/>
            <person name="Riley R."/>
            <person name="LaButti K."/>
            <person name="Andreopoulos B."/>
            <person name="Lipzen A."/>
            <person name="Chen C."/>
            <person name="Yan M."/>
            <person name="Daum C."/>
            <person name="Ng V."/>
            <person name="Clum A."/>
            <person name="Steindorff A."/>
            <person name="Ohm R.A."/>
            <person name="Martin F."/>
            <person name="Silar P."/>
            <person name="Natvig D.O."/>
            <person name="Lalanne C."/>
            <person name="Gautier V."/>
            <person name="Ament-Velasquez S.L."/>
            <person name="Kruys A."/>
            <person name="Hutchinson M.I."/>
            <person name="Powell A.J."/>
            <person name="Barry K."/>
            <person name="Miller A.N."/>
            <person name="Grigoriev I.V."/>
            <person name="Debuchy R."/>
            <person name="Gladieux P."/>
            <person name="Hiltunen Thoren M."/>
            <person name="Johannesson H."/>
        </authorList>
    </citation>
    <scope>NUCLEOTIDE SEQUENCE</scope>
    <source>
        <strain evidence="1">CBS 955.72</strain>
    </source>
</reference>
<feature type="non-terminal residue" evidence="1">
    <location>
        <position position="1"/>
    </location>
</feature>